<organism evidence="1 2">
    <name type="scientific">Paramuricea clavata</name>
    <name type="common">Red gorgonian</name>
    <name type="synonym">Violescent sea-whip</name>
    <dbReference type="NCBI Taxonomy" id="317549"/>
    <lineage>
        <taxon>Eukaryota</taxon>
        <taxon>Metazoa</taxon>
        <taxon>Cnidaria</taxon>
        <taxon>Anthozoa</taxon>
        <taxon>Octocorallia</taxon>
        <taxon>Malacalcyonacea</taxon>
        <taxon>Plexauridae</taxon>
        <taxon>Paramuricea</taxon>
    </lineage>
</organism>
<dbReference type="CDD" id="cd09274">
    <property type="entry name" value="RNase_HI_RT_Ty3"/>
    <property type="match status" value="1"/>
</dbReference>
<accession>A0A7D9IX86</accession>
<dbReference type="InterPro" id="IPR043502">
    <property type="entry name" value="DNA/RNA_pol_sf"/>
</dbReference>
<dbReference type="InterPro" id="IPR041577">
    <property type="entry name" value="RT_RNaseH_2"/>
</dbReference>
<dbReference type="OrthoDB" id="10068564at2759"/>
<dbReference type="PANTHER" id="PTHR37984:SF11">
    <property type="entry name" value="INTEGRASE CATALYTIC DOMAIN-CONTAINING PROTEIN"/>
    <property type="match status" value="1"/>
</dbReference>
<dbReference type="Gene3D" id="3.30.70.270">
    <property type="match status" value="1"/>
</dbReference>
<dbReference type="AlphaFoldDB" id="A0A7D9IX86"/>
<protein>
    <submittedName>
        <fullName evidence="1">Uncharacterized protein</fullName>
    </submittedName>
</protein>
<dbReference type="EMBL" id="CACRXK020008725">
    <property type="protein sequence ID" value="CAB4015472.1"/>
    <property type="molecule type" value="Genomic_DNA"/>
</dbReference>
<reference evidence="1" key="1">
    <citation type="submission" date="2020-04" db="EMBL/GenBank/DDBJ databases">
        <authorList>
            <person name="Alioto T."/>
            <person name="Alioto T."/>
            <person name="Gomez Garrido J."/>
        </authorList>
    </citation>
    <scope>NUCLEOTIDE SEQUENCE</scope>
    <source>
        <strain evidence="1">A484AB</strain>
    </source>
</reference>
<evidence type="ECO:0000313" key="2">
    <source>
        <dbReference type="Proteomes" id="UP001152795"/>
    </source>
</evidence>
<dbReference type="Proteomes" id="UP001152795">
    <property type="component" value="Unassembled WGS sequence"/>
</dbReference>
<dbReference type="SUPFAM" id="SSF56672">
    <property type="entry name" value="DNA/RNA polymerases"/>
    <property type="match status" value="1"/>
</dbReference>
<sequence length="234" mass="26293">MANYSSQYIPNFATITAPLRLLTKNDTPFVWTTAHKNAFDNLKAALTSAPCMAYFDIHKETFVVVDASPVGVSAILSQKSSNVANSKVIAYASRALSPVETRYSQTEREALAIVWAVEHFHMFLFGHHFTLVTDHKPLEIIYGTTRSKPSARIERWVLRLQPYHFNVIYKPGATNPADYLSRHPASPRMSHPDRMAEEYVNFIERHTAPRAMPLDEIATATRADNTLSSGPPTF</sequence>
<dbReference type="PANTHER" id="PTHR37984">
    <property type="entry name" value="PROTEIN CBG26694"/>
    <property type="match status" value="1"/>
</dbReference>
<name>A0A7D9IX86_PARCT</name>
<evidence type="ECO:0000313" key="1">
    <source>
        <dbReference type="EMBL" id="CAB4015472.1"/>
    </source>
</evidence>
<dbReference type="InterPro" id="IPR043128">
    <property type="entry name" value="Rev_trsase/Diguanyl_cyclase"/>
</dbReference>
<dbReference type="Pfam" id="PF17919">
    <property type="entry name" value="RT_RNaseH_2"/>
    <property type="match status" value="1"/>
</dbReference>
<keyword evidence="2" id="KW-1185">Reference proteome</keyword>
<gene>
    <name evidence="1" type="ORF">PACLA_8A021244</name>
</gene>
<dbReference type="InterPro" id="IPR050951">
    <property type="entry name" value="Retrovirus_Pol_polyprotein"/>
</dbReference>
<comment type="caution">
    <text evidence="1">The sequence shown here is derived from an EMBL/GenBank/DDBJ whole genome shotgun (WGS) entry which is preliminary data.</text>
</comment>
<proteinExistence type="predicted"/>